<protein>
    <submittedName>
        <fullName evidence="1">Uncharacterized protein</fullName>
    </submittedName>
</protein>
<proteinExistence type="predicted"/>
<evidence type="ECO:0000313" key="2">
    <source>
        <dbReference type="Proteomes" id="UP000028565"/>
    </source>
</evidence>
<gene>
    <name evidence="1" type="ORF">LDB25A_045</name>
</gene>
<dbReference type="OrthoDB" id="21975at10239"/>
<name>A0A075KJC6_9CAUD</name>
<dbReference type="EMBL" id="KJ564036">
    <property type="protein sequence ID" value="AIF54369.1"/>
    <property type="molecule type" value="Genomic_DNA"/>
</dbReference>
<keyword evidence="2" id="KW-1185">Reference proteome</keyword>
<organism evidence="1 2">
    <name type="scientific">Lactobacillus phage Ld25A</name>
    <dbReference type="NCBI Taxonomy" id="1500734"/>
    <lineage>
        <taxon>Viruses</taxon>
        <taxon>Duplodnaviria</taxon>
        <taxon>Heunggongvirae</taxon>
        <taxon>Uroviricota</taxon>
        <taxon>Caudoviricetes</taxon>
        <taxon>Cequinquevirus</taxon>
        <taxon>Cequinquevirus Ld25A</taxon>
    </lineage>
</organism>
<dbReference type="GeneID" id="22112930"/>
<accession>A0A075KJC6</accession>
<dbReference type="RefSeq" id="YP_009097924.1">
    <property type="nucleotide sequence ID" value="NC_025415.1"/>
</dbReference>
<reference evidence="1 2" key="1">
    <citation type="submission" date="2014-03" db="EMBL/GenBank/DDBJ databases">
        <title>Lactobacillus delbrueckii subsp. bulgaricus Group b Phages.</title>
        <authorList>
            <person name="Casey E.D."/>
            <person name="Mahony J."/>
            <person name="O'Connell-Motherway M."/>
            <person name="Bottacini F."/>
            <person name="Cornelissen A."/>
            <person name="Neve H."/>
            <person name="Heller K."/>
            <person name="Noben J.-P."/>
            <person name="Dal Bello F."/>
            <person name="van Sinderen D."/>
        </authorList>
    </citation>
    <scope>NUCLEOTIDE SEQUENCE [LARGE SCALE GENOMIC DNA]</scope>
</reference>
<sequence length="79" mass="9428">MSYTFDSYRIANAFQYGAVKGHKDFCRNIVYNHAHVYRKPVRDVLASLSVMFINPEGFKYDDYRKIKIMIKELMEETRP</sequence>
<dbReference type="KEGG" id="vg:22112930"/>
<evidence type="ECO:0000313" key="1">
    <source>
        <dbReference type="EMBL" id="AIF54369.1"/>
    </source>
</evidence>
<dbReference type="Proteomes" id="UP000028565">
    <property type="component" value="Segment"/>
</dbReference>